<evidence type="ECO:0000256" key="1">
    <source>
        <dbReference type="SAM" id="MobiDB-lite"/>
    </source>
</evidence>
<protein>
    <submittedName>
        <fullName evidence="2">Uncharacterized protein</fullName>
    </submittedName>
</protein>
<evidence type="ECO:0000313" key="3">
    <source>
        <dbReference type="Proteomes" id="UP001620645"/>
    </source>
</evidence>
<feature type="region of interest" description="Disordered" evidence="1">
    <location>
        <begin position="556"/>
        <end position="577"/>
    </location>
</feature>
<dbReference type="EMBL" id="JBICCN010000026">
    <property type="protein sequence ID" value="KAL3102172.1"/>
    <property type="molecule type" value="Genomic_DNA"/>
</dbReference>
<feature type="region of interest" description="Disordered" evidence="1">
    <location>
        <begin position="424"/>
        <end position="444"/>
    </location>
</feature>
<comment type="caution">
    <text evidence="2">The sequence shown here is derived from an EMBL/GenBank/DDBJ whole genome shotgun (WGS) entry which is preliminary data.</text>
</comment>
<organism evidence="2 3">
    <name type="scientific">Heterodera schachtii</name>
    <name type="common">Sugarbeet cyst nematode worm</name>
    <name type="synonym">Tylenchus schachtii</name>
    <dbReference type="NCBI Taxonomy" id="97005"/>
    <lineage>
        <taxon>Eukaryota</taxon>
        <taxon>Metazoa</taxon>
        <taxon>Ecdysozoa</taxon>
        <taxon>Nematoda</taxon>
        <taxon>Chromadorea</taxon>
        <taxon>Rhabditida</taxon>
        <taxon>Tylenchina</taxon>
        <taxon>Tylenchomorpha</taxon>
        <taxon>Tylenchoidea</taxon>
        <taxon>Heteroderidae</taxon>
        <taxon>Heteroderinae</taxon>
        <taxon>Heterodera</taxon>
    </lineage>
</organism>
<keyword evidence="3" id="KW-1185">Reference proteome</keyword>
<gene>
    <name evidence="2" type="ORF">niasHS_003581</name>
</gene>
<name>A0ABD2KGX0_HETSC</name>
<evidence type="ECO:0000313" key="2">
    <source>
        <dbReference type="EMBL" id="KAL3102172.1"/>
    </source>
</evidence>
<reference evidence="2 3" key="1">
    <citation type="submission" date="2024-10" db="EMBL/GenBank/DDBJ databases">
        <authorList>
            <person name="Kim D."/>
        </authorList>
    </citation>
    <scope>NUCLEOTIDE SEQUENCE [LARGE SCALE GENOMIC DNA]</scope>
    <source>
        <strain evidence="2">Taebaek</strain>
    </source>
</reference>
<sequence length="577" mass="66388">MDELVHFDPSSISLFSANALSVDDQSSSSIAEERPLSSESQLAAQKSIGTDQTEHGETDGRFSTYHRRKNMEVVHRRNLIERLDKLKASHEAFFTVPQLKAVSNNQLSLFLRRLLKSADIKQHISTELLERILLLEESNENASDTAKMAFRTEGELGQFADRLTYIGKSETHLNLDQQTDEEDELTDEEVTEFEDDDNIFGPSDEFTVELHDLLEQEVQILTADKRAATAQSELRRLIEFGEKELDKIEMAEGQCVFEQPMQNDDQLGEGQRPTENSARCRAFLSGPRRAVIRRDFDSSLKKQRKSRPIIPNKRCSTEQYAFADCSIHSELSLPSAVPLDAQIMKYLHVADFIPVEIEMRRFKTYQTALKSQEQLNELKHAFYNLEEDFHEDDDRFGTTEAKGIKISLPFRKMLKKRSVIVDQNAEQTDTESDPEDYEYDADPSSPREMCKFKRRRMTYSSGTAKPPKLENRRTSHVEFGSSMFDYDAQVMDIGLPLPTIQKVENVEIVIPSFRKKCGLLSDFSLSPTECERCRLAEEWEETWRLHAELEQQEKNLRFRPPLGSNVPRKPMTLPPEN</sequence>
<dbReference type="Proteomes" id="UP001620645">
    <property type="component" value="Unassembled WGS sequence"/>
</dbReference>
<feature type="compositionally biased region" description="Acidic residues" evidence="1">
    <location>
        <begin position="428"/>
        <end position="441"/>
    </location>
</feature>
<proteinExistence type="predicted"/>
<feature type="compositionally biased region" description="Polar residues" evidence="1">
    <location>
        <begin position="37"/>
        <end position="51"/>
    </location>
</feature>
<dbReference type="AlphaFoldDB" id="A0ABD2KGX0"/>
<accession>A0ABD2KGX0</accession>
<feature type="region of interest" description="Disordered" evidence="1">
    <location>
        <begin position="26"/>
        <end position="60"/>
    </location>
</feature>